<evidence type="ECO:0000256" key="2">
    <source>
        <dbReference type="RuleBase" id="RU003750"/>
    </source>
</evidence>
<gene>
    <name evidence="5" type="ORF">EAX62_10895</name>
</gene>
<proteinExistence type="inferred from homology"/>
<keyword evidence="1 2" id="KW-0808">Transferase</keyword>
<dbReference type="GO" id="GO:0016020">
    <property type="term" value="C:membrane"/>
    <property type="evidence" value="ECO:0007669"/>
    <property type="project" value="InterPro"/>
</dbReference>
<dbReference type="Pfam" id="PF01066">
    <property type="entry name" value="CDP-OH_P_transf"/>
    <property type="match status" value="1"/>
</dbReference>
<name>A0A3M0GC41_9ACTN</name>
<feature type="transmembrane region" description="Helical" evidence="4">
    <location>
        <begin position="15"/>
        <end position="38"/>
    </location>
</feature>
<dbReference type="Gene3D" id="1.20.120.1760">
    <property type="match status" value="1"/>
</dbReference>
<evidence type="ECO:0000256" key="4">
    <source>
        <dbReference type="SAM" id="Phobius"/>
    </source>
</evidence>
<comment type="similarity">
    <text evidence="2">Belongs to the CDP-alcohol phosphatidyltransferase class-I family.</text>
</comment>
<keyword evidence="4" id="KW-0472">Membrane</keyword>
<reference evidence="5 6" key="1">
    <citation type="submission" date="2018-10" db="EMBL/GenBank/DDBJ databases">
        <title>Tessaracoccus antarcticuss sp. nov., isolated from sediment.</title>
        <authorList>
            <person name="Zhou L.Y."/>
            <person name="Du Z.J."/>
        </authorList>
    </citation>
    <scope>NUCLEOTIDE SEQUENCE [LARGE SCALE GENOMIC DNA]</scope>
    <source>
        <strain evidence="5 6">JDX10</strain>
    </source>
</reference>
<feature type="transmembrane region" description="Helical" evidence="4">
    <location>
        <begin position="44"/>
        <end position="64"/>
    </location>
</feature>
<evidence type="ECO:0000256" key="1">
    <source>
        <dbReference type="ARBA" id="ARBA00022679"/>
    </source>
</evidence>
<keyword evidence="4" id="KW-1133">Transmembrane helix</keyword>
<feature type="region of interest" description="Disordered" evidence="3">
    <location>
        <begin position="241"/>
        <end position="264"/>
    </location>
</feature>
<dbReference type="AlphaFoldDB" id="A0A3M0GC41"/>
<accession>A0A3M0GC41</accession>
<dbReference type="PROSITE" id="PS00379">
    <property type="entry name" value="CDP_ALCOHOL_P_TRANSF"/>
    <property type="match status" value="1"/>
</dbReference>
<feature type="transmembrane region" description="Helical" evidence="4">
    <location>
        <begin position="201"/>
        <end position="228"/>
    </location>
</feature>
<dbReference type="OrthoDB" id="9796672at2"/>
<feature type="transmembrane region" description="Helical" evidence="4">
    <location>
        <begin position="76"/>
        <end position="97"/>
    </location>
</feature>
<evidence type="ECO:0000313" key="6">
    <source>
        <dbReference type="Proteomes" id="UP000275256"/>
    </source>
</evidence>
<dbReference type="EMBL" id="REFW01000002">
    <property type="protein sequence ID" value="RMB60182.1"/>
    <property type="molecule type" value="Genomic_DNA"/>
</dbReference>
<dbReference type="InterPro" id="IPR000462">
    <property type="entry name" value="CDP-OH_P_trans"/>
</dbReference>
<dbReference type="GO" id="GO:0008654">
    <property type="term" value="P:phospholipid biosynthetic process"/>
    <property type="evidence" value="ECO:0007669"/>
    <property type="project" value="InterPro"/>
</dbReference>
<keyword evidence="6" id="KW-1185">Reference proteome</keyword>
<evidence type="ECO:0000256" key="3">
    <source>
        <dbReference type="SAM" id="MobiDB-lite"/>
    </source>
</evidence>
<dbReference type="InterPro" id="IPR043130">
    <property type="entry name" value="CDP-OH_PTrfase_TM_dom"/>
</dbReference>
<dbReference type="GO" id="GO:0016780">
    <property type="term" value="F:phosphotransferase activity, for other substituted phosphate groups"/>
    <property type="evidence" value="ECO:0007669"/>
    <property type="project" value="InterPro"/>
</dbReference>
<keyword evidence="4" id="KW-0812">Transmembrane</keyword>
<protein>
    <submittedName>
        <fullName evidence="5">CDP-alcohol phosphatidyltransferase family protein</fullName>
    </submittedName>
</protein>
<dbReference type="Proteomes" id="UP000275256">
    <property type="component" value="Unassembled WGS sequence"/>
</dbReference>
<evidence type="ECO:0000313" key="5">
    <source>
        <dbReference type="EMBL" id="RMB60182.1"/>
    </source>
</evidence>
<dbReference type="InterPro" id="IPR048254">
    <property type="entry name" value="CDP_ALCOHOL_P_TRANSF_CS"/>
</dbReference>
<feature type="transmembrane region" description="Helical" evidence="4">
    <location>
        <begin position="144"/>
        <end position="171"/>
    </location>
</feature>
<organism evidence="5 6">
    <name type="scientific">Tessaracoccus antarcticus</name>
    <dbReference type="NCBI Taxonomy" id="2479848"/>
    <lineage>
        <taxon>Bacteria</taxon>
        <taxon>Bacillati</taxon>
        <taxon>Actinomycetota</taxon>
        <taxon>Actinomycetes</taxon>
        <taxon>Propionibacteriales</taxon>
        <taxon>Propionibacteriaceae</taxon>
        <taxon>Tessaracoccus</taxon>
    </lineage>
</organism>
<comment type="caution">
    <text evidence="5">The sequence shown here is derived from an EMBL/GenBank/DDBJ whole genome shotgun (WGS) entry which is preliminary data.</text>
</comment>
<sequence>MGTVHQTKQDGRRRAVVDAALTVAGAAILGAALTLRAGVPSPHAVAATAFGLVVPTVAAISVLRRRPRLTTAADRVTLTRIVLTGGCATLVVLSLWGDLPLRSWPLFVMALPAYLLDGVDGWVARRTNTASAAGGRLDMESDAVLFLILSVPLSLSVGPWVLGIGVMRYLFGAASWWRPALRGSLAFSRFRRIVAGTQGGVLVAALIPVLPVSVAAVATAVSLALLMVSFGRDVLTLENADAPPPRDADQAHPGSARQGDWAHG</sequence>